<comment type="caution">
    <text evidence="8">The sequence shown here is derived from an EMBL/GenBank/DDBJ whole genome shotgun (WGS) entry which is preliminary data.</text>
</comment>
<evidence type="ECO:0000256" key="7">
    <source>
        <dbReference type="SAM" id="MobiDB-lite"/>
    </source>
</evidence>
<feature type="transmembrane region" description="Helical" evidence="6">
    <location>
        <begin position="293"/>
        <end position="319"/>
    </location>
</feature>
<evidence type="ECO:0000313" key="9">
    <source>
        <dbReference type="Proteomes" id="UP001153555"/>
    </source>
</evidence>
<comment type="caution">
    <text evidence="6">Lacks conserved residue(s) required for the propagation of feature annotation.</text>
</comment>
<dbReference type="Pfam" id="PF04515">
    <property type="entry name" value="Choline_transpo"/>
    <property type="match status" value="1"/>
</dbReference>
<feature type="transmembrane region" description="Helical" evidence="6">
    <location>
        <begin position="109"/>
        <end position="128"/>
    </location>
</feature>
<organism evidence="8 9">
    <name type="scientific">Striga hermonthica</name>
    <name type="common">Purple witchweed</name>
    <name type="synonym">Buchnera hermonthica</name>
    <dbReference type="NCBI Taxonomy" id="68872"/>
    <lineage>
        <taxon>Eukaryota</taxon>
        <taxon>Viridiplantae</taxon>
        <taxon>Streptophyta</taxon>
        <taxon>Embryophyta</taxon>
        <taxon>Tracheophyta</taxon>
        <taxon>Spermatophyta</taxon>
        <taxon>Magnoliopsida</taxon>
        <taxon>eudicotyledons</taxon>
        <taxon>Gunneridae</taxon>
        <taxon>Pentapetalae</taxon>
        <taxon>asterids</taxon>
        <taxon>lamiids</taxon>
        <taxon>Lamiales</taxon>
        <taxon>Orobanchaceae</taxon>
        <taxon>Buchnereae</taxon>
        <taxon>Striga</taxon>
    </lineage>
</organism>
<dbReference type="PANTHER" id="PTHR12385">
    <property type="entry name" value="CHOLINE TRANSPORTER-LIKE (SLC FAMILY 44)"/>
    <property type="match status" value="1"/>
</dbReference>
<dbReference type="InterPro" id="IPR007603">
    <property type="entry name" value="Choline_transptr-like"/>
</dbReference>
<feature type="region of interest" description="Disordered" evidence="7">
    <location>
        <begin position="1"/>
        <end position="25"/>
    </location>
</feature>
<evidence type="ECO:0000256" key="1">
    <source>
        <dbReference type="ARBA" id="ARBA00004141"/>
    </source>
</evidence>
<dbReference type="GO" id="GO:0022857">
    <property type="term" value="F:transmembrane transporter activity"/>
    <property type="evidence" value="ECO:0007669"/>
    <property type="project" value="UniProtKB-UniRule"/>
</dbReference>
<keyword evidence="5 6" id="KW-0472">Membrane</keyword>
<gene>
    <name evidence="8" type="ORF">SHERM_11685</name>
</gene>
<sequence length="345" mass="37450">MLPSVQTSSPRHSLSSRNKVQNASTSRANMIGPHPNFLDKLPRDLFYVHLLLITALIAFLAIWAALFPGLARNFNPRTWYAITLSTTALSGLSALSYQELVGLSPSKTFKATFWLSPLLTLTWTMQIIKNMMQVAVSHVKYMQFACGVELDFGPVVKGTARNSMGSICAGSILVPSLTAARAAGRVVGSASGDSDEFMFSCAGCCMGASSRAVAYGNRWGFVHVGVYGKGILRASADTWEMFGRAGMEGLIDRDLTSSFCFLCGVAGGAVSGLVGGVWALFVHGRYATEVCVYTFLVGYFTNRVAMAWIQASVMAYYVAYAENPQSQQFDDTIPAYIRQHQRSQV</sequence>
<feature type="transmembrane region" description="Helical" evidence="6">
    <location>
        <begin position="46"/>
        <end position="67"/>
    </location>
</feature>
<protein>
    <recommendedName>
        <fullName evidence="6">Choline transporter-like protein</fullName>
    </recommendedName>
</protein>
<dbReference type="OrthoDB" id="44736at2759"/>
<evidence type="ECO:0000256" key="2">
    <source>
        <dbReference type="ARBA" id="ARBA00007168"/>
    </source>
</evidence>
<evidence type="ECO:0000256" key="6">
    <source>
        <dbReference type="RuleBase" id="RU368066"/>
    </source>
</evidence>
<reference evidence="8" key="1">
    <citation type="submission" date="2019-12" db="EMBL/GenBank/DDBJ databases">
        <authorList>
            <person name="Scholes J."/>
        </authorList>
    </citation>
    <scope>NUCLEOTIDE SEQUENCE</scope>
</reference>
<evidence type="ECO:0000256" key="3">
    <source>
        <dbReference type="ARBA" id="ARBA00022692"/>
    </source>
</evidence>
<comment type="function">
    <text evidence="6">Choline transporter.</text>
</comment>
<evidence type="ECO:0000256" key="5">
    <source>
        <dbReference type="ARBA" id="ARBA00023136"/>
    </source>
</evidence>
<dbReference type="EMBL" id="CACSLK010004199">
    <property type="protein sequence ID" value="CAA0809774.1"/>
    <property type="molecule type" value="Genomic_DNA"/>
</dbReference>
<feature type="transmembrane region" description="Helical" evidence="6">
    <location>
        <begin position="79"/>
        <end position="97"/>
    </location>
</feature>
<dbReference type="PANTHER" id="PTHR12385:SF84">
    <property type="entry name" value="CHOLINE TRANSPORTER-LIKE PROTEIN"/>
    <property type="match status" value="1"/>
</dbReference>
<keyword evidence="4 6" id="KW-1133">Transmembrane helix</keyword>
<dbReference type="Proteomes" id="UP001153555">
    <property type="component" value="Unassembled WGS sequence"/>
</dbReference>
<keyword evidence="9" id="KW-1185">Reference proteome</keyword>
<name>A0A9N7ML55_STRHE</name>
<evidence type="ECO:0000256" key="4">
    <source>
        <dbReference type="ARBA" id="ARBA00022989"/>
    </source>
</evidence>
<dbReference type="GO" id="GO:0005886">
    <property type="term" value="C:plasma membrane"/>
    <property type="evidence" value="ECO:0007669"/>
    <property type="project" value="UniProtKB-SubCell"/>
</dbReference>
<keyword evidence="3 6" id="KW-0812">Transmembrane</keyword>
<evidence type="ECO:0000313" key="8">
    <source>
        <dbReference type="EMBL" id="CAA0809774.1"/>
    </source>
</evidence>
<accession>A0A9N7ML55</accession>
<comment type="subcellular location">
    <subcellularLocation>
        <location evidence="6">Cell membrane</location>
        <topology evidence="6">Multi-pass membrane protein</topology>
    </subcellularLocation>
    <subcellularLocation>
        <location evidence="1">Membrane</location>
        <topology evidence="1">Multi-pass membrane protein</topology>
    </subcellularLocation>
</comment>
<dbReference type="AlphaFoldDB" id="A0A9N7ML55"/>
<comment type="similarity">
    <text evidence="2 6">Belongs to the CTL (choline transporter-like) family.</text>
</comment>
<feature type="transmembrane region" description="Helical" evidence="6">
    <location>
        <begin position="259"/>
        <end position="281"/>
    </location>
</feature>
<proteinExistence type="inferred from homology"/>